<evidence type="ECO:0000313" key="2">
    <source>
        <dbReference type="Proteomes" id="UP000284375"/>
    </source>
</evidence>
<evidence type="ECO:0000313" key="1">
    <source>
        <dbReference type="EMBL" id="ROV88910.1"/>
    </source>
</evidence>
<protein>
    <submittedName>
        <fullName evidence="1">Uncharacterized protein</fullName>
    </submittedName>
</protein>
<proteinExistence type="predicted"/>
<dbReference type="Proteomes" id="UP000284375">
    <property type="component" value="Unassembled WGS sequence"/>
</dbReference>
<name>A0A423VD60_CYTCH</name>
<gene>
    <name evidence="1" type="ORF">VSDG_08936</name>
</gene>
<keyword evidence="2" id="KW-1185">Reference proteome</keyword>
<dbReference type="EMBL" id="LJZO01000062">
    <property type="protein sequence ID" value="ROV88910.1"/>
    <property type="molecule type" value="Genomic_DNA"/>
</dbReference>
<organism evidence="1 2">
    <name type="scientific">Cytospora chrysosperma</name>
    <name type="common">Cytospora canker fungus</name>
    <name type="synonym">Sphaeria chrysosperma</name>
    <dbReference type="NCBI Taxonomy" id="252740"/>
    <lineage>
        <taxon>Eukaryota</taxon>
        <taxon>Fungi</taxon>
        <taxon>Dikarya</taxon>
        <taxon>Ascomycota</taxon>
        <taxon>Pezizomycotina</taxon>
        <taxon>Sordariomycetes</taxon>
        <taxon>Sordariomycetidae</taxon>
        <taxon>Diaporthales</taxon>
        <taxon>Cytosporaceae</taxon>
        <taxon>Cytospora</taxon>
    </lineage>
</organism>
<comment type="caution">
    <text evidence="1">The sequence shown here is derived from an EMBL/GenBank/DDBJ whole genome shotgun (WGS) entry which is preliminary data.</text>
</comment>
<reference evidence="1 2" key="1">
    <citation type="submission" date="2015-09" db="EMBL/GenBank/DDBJ databases">
        <title>Host preference determinants of Valsa canker pathogens revealed by comparative genomics.</title>
        <authorList>
            <person name="Yin Z."/>
            <person name="Huang L."/>
        </authorList>
    </citation>
    <scope>NUCLEOTIDE SEQUENCE [LARGE SCALE GENOMIC DNA]</scope>
    <source>
        <strain evidence="1 2">YSFL</strain>
    </source>
</reference>
<accession>A0A423VD60</accession>
<sequence>MAELVILKDLRIRPVCPLGYSKGELDTAKFPGKEDTPLRIERLALVKQNGITSEMFICINCIVPSVWSSRTPVFMLDAEVDVGFTYQVDKDVWDDERPGCLKFDYAL</sequence>
<dbReference type="AlphaFoldDB" id="A0A423VD60"/>